<dbReference type="OrthoDB" id="7651547at2"/>
<evidence type="ECO:0000313" key="3">
    <source>
        <dbReference type="EMBL" id="RWR17384.1"/>
    </source>
</evidence>
<protein>
    <submittedName>
        <fullName evidence="3">Uncharacterized protein</fullName>
    </submittedName>
</protein>
<evidence type="ECO:0000313" key="6">
    <source>
        <dbReference type="Proteomes" id="UP000284451"/>
    </source>
</evidence>
<keyword evidence="9" id="KW-1185">Reference proteome</keyword>
<dbReference type="EMBL" id="SAUZ01000028">
    <property type="protein sequence ID" value="RWR17384.1"/>
    <property type="molecule type" value="Genomic_DNA"/>
</dbReference>
<dbReference type="Proteomes" id="UP000284476">
    <property type="component" value="Unassembled WGS sequence"/>
</dbReference>
<dbReference type="RefSeq" id="WP_128187186.1">
    <property type="nucleotide sequence ID" value="NZ_JBHRSO010000059.1"/>
</dbReference>
<dbReference type="Proteomes" id="UP000285295">
    <property type="component" value="Unassembled WGS sequence"/>
</dbReference>
<reference evidence="6 7" key="1">
    <citation type="submission" date="2019-01" db="EMBL/GenBank/DDBJ databases">
        <title>Sinorhodobacter populi sp. nov. isolated from the symptomatic bark tissue of Populus euramericana canker.</title>
        <authorList>
            <person name="Xu G."/>
        </authorList>
    </citation>
    <scope>NUCLEOTIDE SEQUENCE [LARGE SCALE GENOMIC DNA]</scope>
    <source>
        <strain evidence="5 6">07D10-4-3</strain>
        <strain evidence="2 9">2D-5</strain>
        <strain evidence="4 8">D19-10-3-21</strain>
        <strain evidence="3 7">SK2B-1</strain>
    </source>
</reference>
<evidence type="ECO:0000313" key="7">
    <source>
        <dbReference type="Proteomes" id="UP000284476"/>
    </source>
</evidence>
<accession>A0A443IY96</accession>
<name>A0A443JA89_9RHOB</name>
<dbReference type="Proteomes" id="UP000285710">
    <property type="component" value="Unassembled WGS sequence"/>
</dbReference>
<dbReference type="SUPFAM" id="SSF69047">
    <property type="entry name" value="Hypothetical protein YjbJ"/>
    <property type="match status" value="1"/>
</dbReference>
<organism evidence="3 7">
    <name type="scientific">Paenirhodobacter populi</name>
    <dbReference type="NCBI Taxonomy" id="2306993"/>
    <lineage>
        <taxon>Bacteria</taxon>
        <taxon>Pseudomonadati</taxon>
        <taxon>Pseudomonadota</taxon>
        <taxon>Alphaproteobacteria</taxon>
        <taxon>Rhodobacterales</taxon>
        <taxon>Rhodobacter group</taxon>
        <taxon>Paenirhodobacter</taxon>
    </lineage>
</organism>
<gene>
    <name evidence="5" type="ORF">D2T29_04725</name>
    <name evidence="3" type="ORF">D2T30_19120</name>
    <name evidence="4" type="ORF">D2T31_18855</name>
    <name evidence="2" type="ORF">D2T33_07730</name>
</gene>
<dbReference type="InterPro" id="IPR036629">
    <property type="entry name" value="YjbJ_sf"/>
</dbReference>
<evidence type="ECO:0000313" key="8">
    <source>
        <dbReference type="Proteomes" id="UP000285295"/>
    </source>
</evidence>
<dbReference type="Gene3D" id="1.10.1470.10">
    <property type="entry name" value="YjbJ"/>
    <property type="match status" value="1"/>
</dbReference>
<accession>A0A443JA89</accession>
<feature type="region of interest" description="Disordered" evidence="1">
    <location>
        <begin position="69"/>
        <end position="105"/>
    </location>
</feature>
<evidence type="ECO:0000313" key="5">
    <source>
        <dbReference type="EMBL" id="RWR34207.1"/>
    </source>
</evidence>
<dbReference type="Proteomes" id="UP000284451">
    <property type="component" value="Unassembled WGS sequence"/>
</dbReference>
<dbReference type="AlphaFoldDB" id="A0A443JA89"/>
<comment type="caution">
    <text evidence="3">The sequence shown here is derived from an EMBL/GenBank/DDBJ whole genome shotgun (WGS) entry which is preliminary data.</text>
</comment>
<accession>A0A443K298</accession>
<proteinExistence type="predicted"/>
<evidence type="ECO:0000313" key="2">
    <source>
        <dbReference type="EMBL" id="RWR13077.1"/>
    </source>
</evidence>
<evidence type="ECO:0000256" key="1">
    <source>
        <dbReference type="SAM" id="MobiDB-lite"/>
    </source>
</evidence>
<dbReference type="EMBL" id="SAUX01000027">
    <property type="protein sequence ID" value="RWR26887.1"/>
    <property type="molecule type" value="Genomic_DNA"/>
</dbReference>
<evidence type="ECO:0000313" key="4">
    <source>
        <dbReference type="EMBL" id="RWR26887.1"/>
    </source>
</evidence>
<reference evidence="6 8" key="2">
    <citation type="submission" date="2019-01" db="EMBL/GenBank/DDBJ databases">
        <authorList>
            <person name="Li Y."/>
        </authorList>
    </citation>
    <scope>NUCLEOTIDE SEQUENCE [LARGE SCALE GENOMIC DNA]</scope>
    <source>
        <strain evidence="5 6">07D10-4-3</strain>
        <strain evidence="2 9">2D-5</strain>
        <strain evidence="4 8">D19-10-3-21</strain>
        <strain evidence="3">SK2B-1</strain>
    </source>
</reference>
<evidence type="ECO:0000313" key="9">
    <source>
        <dbReference type="Proteomes" id="UP000285710"/>
    </source>
</evidence>
<sequence length="105" mass="12353">MKWQHVQDNWKAFYDAITDRWPNADEDELDEIDGDQRAFVDYIARITDQEPGDARDDVRDWMTGELPSDVVMDPEHDNHSIALSEKYLPDGEDEYDDDSRFGDDR</sequence>
<dbReference type="EMBL" id="SAUY01000003">
    <property type="protein sequence ID" value="RWR34207.1"/>
    <property type="molecule type" value="Genomic_DNA"/>
</dbReference>
<dbReference type="EMBL" id="SAUW01000006">
    <property type="protein sequence ID" value="RWR13077.1"/>
    <property type="molecule type" value="Genomic_DNA"/>
</dbReference>
<accession>A0A443KMY2</accession>